<organism evidence="3 4">
    <name type="scientific">Catellatospora chokoriensis</name>
    <dbReference type="NCBI Taxonomy" id="310353"/>
    <lineage>
        <taxon>Bacteria</taxon>
        <taxon>Bacillati</taxon>
        <taxon>Actinomycetota</taxon>
        <taxon>Actinomycetes</taxon>
        <taxon>Micromonosporales</taxon>
        <taxon>Micromonosporaceae</taxon>
        <taxon>Catellatospora</taxon>
    </lineage>
</organism>
<keyword evidence="4" id="KW-1185">Reference proteome</keyword>
<dbReference type="InterPro" id="IPR013785">
    <property type="entry name" value="Aldolase_TIM"/>
</dbReference>
<reference evidence="3 4" key="1">
    <citation type="submission" date="2021-01" db="EMBL/GenBank/DDBJ databases">
        <title>Whole genome shotgun sequence of Catellatospora chokoriensis NBRC 107358.</title>
        <authorList>
            <person name="Komaki H."/>
            <person name="Tamura T."/>
        </authorList>
    </citation>
    <scope>NUCLEOTIDE SEQUENCE [LARGE SCALE GENOMIC DNA]</scope>
    <source>
        <strain evidence="3 4">NBRC 107358</strain>
    </source>
</reference>
<dbReference type="PANTHER" id="PTHR10277:SF9">
    <property type="entry name" value="2-ISOPROPYLMALATE SYNTHASE 1, CHLOROPLASTIC-RELATED"/>
    <property type="match status" value="1"/>
</dbReference>
<dbReference type="EMBL" id="BONG01000075">
    <property type="protein sequence ID" value="GIF93895.1"/>
    <property type="molecule type" value="Genomic_DNA"/>
</dbReference>
<name>A0A8J3NVB6_9ACTN</name>
<proteinExistence type="predicted"/>
<dbReference type="PANTHER" id="PTHR10277">
    <property type="entry name" value="HOMOCITRATE SYNTHASE-RELATED"/>
    <property type="match status" value="1"/>
</dbReference>
<dbReference type="GO" id="GO:0003852">
    <property type="term" value="F:2-isopropylmalate synthase activity"/>
    <property type="evidence" value="ECO:0007669"/>
    <property type="project" value="TreeGrafter"/>
</dbReference>
<dbReference type="Proteomes" id="UP000619293">
    <property type="component" value="Unassembled WGS sequence"/>
</dbReference>
<dbReference type="SUPFAM" id="SSF51569">
    <property type="entry name" value="Aldolase"/>
    <property type="match status" value="1"/>
</dbReference>
<dbReference type="InterPro" id="IPR050073">
    <property type="entry name" value="2-IPM_HCS-like"/>
</dbReference>
<evidence type="ECO:0000256" key="1">
    <source>
        <dbReference type="ARBA" id="ARBA00023211"/>
    </source>
</evidence>
<comment type="caution">
    <text evidence="3">The sequence shown here is derived from an EMBL/GenBank/DDBJ whole genome shotgun (WGS) entry which is preliminary data.</text>
</comment>
<sequence>MRDHFTLDQPETAAGRAASIIDVTLRDGGFEVGFDWPDHMFSRVAAVAGVCGVDVVELGYIGGVPAEHGAPYAGAAAHLTIGHVAQARASSALLAAMIHPTALSQPPDLQPYADAGLNMVRLVYHPDWFADIAQLAAAASRVGLTVSVNIAMASRYEPGELVDHAARISDKISPDVLYIADTCGGMAPEEVADRIERIKKVTGAQIGFHAHDPLSLAYANSLAAAGAGATFLDCSLLGLGRGGGNLSSELMLVRHRLLGAGRLADVDALLALRGELSVVSGWPVLPLLARVCGALNLTPVEEQALRAFADAAGLDVDRAAMWLATVAASVDSYRADDLLACWRSAEQP</sequence>
<evidence type="ECO:0000259" key="2">
    <source>
        <dbReference type="PROSITE" id="PS50991"/>
    </source>
</evidence>
<dbReference type="PROSITE" id="PS50991">
    <property type="entry name" value="PYR_CT"/>
    <property type="match status" value="1"/>
</dbReference>
<dbReference type="RefSeq" id="WP_191841459.1">
    <property type="nucleotide sequence ID" value="NZ_BAAALB010000019.1"/>
</dbReference>
<gene>
    <name evidence="3" type="ORF">Cch02nite_73390</name>
</gene>
<dbReference type="InterPro" id="IPR000891">
    <property type="entry name" value="PYR_CT"/>
</dbReference>
<protein>
    <recommendedName>
        <fullName evidence="2">Pyruvate carboxyltransferase domain-containing protein</fullName>
    </recommendedName>
</protein>
<dbReference type="AlphaFoldDB" id="A0A8J3NVB6"/>
<dbReference type="Gene3D" id="3.20.20.70">
    <property type="entry name" value="Aldolase class I"/>
    <property type="match status" value="1"/>
</dbReference>
<evidence type="ECO:0000313" key="3">
    <source>
        <dbReference type="EMBL" id="GIF93895.1"/>
    </source>
</evidence>
<dbReference type="Pfam" id="PF00682">
    <property type="entry name" value="HMGL-like"/>
    <property type="match status" value="1"/>
</dbReference>
<keyword evidence="1" id="KW-0464">Manganese</keyword>
<dbReference type="GO" id="GO:0009098">
    <property type="term" value="P:L-leucine biosynthetic process"/>
    <property type="evidence" value="ECO:0007669"/>
    <property type="project" value="TreeGrafter"/>
</dbReference>
<evidence type="ECO:0000313" key="4">
    <source>
        <dbReference type="Proteomes" id="UP000619293"/>
    </source>
</evidence>
<feature type="domain" description="Pyruvate carboxyltransferase" evidence="2">
    <location>
        <begin position="18"/>
        <end position="270"/>
    </location>
</feature>
<accession>A0A8J3NVB6</accession>